<dbReference type="EMBL" id="CP118605">
    <property type="protein sequence ID" value="WGL15150.1"/>
    <property type="molecule type" value="Genomic_DNA"/>
</dbReference>
<reference evidence="3 4" key="1">
    <citation type="submission" date="2023-02" db="EMBL/GenBank/DDBJ databases">
        <title>Description and genomic characterization of Microbulbifer bruguierae sp. nov., isolated from the sediment of mangrove plant Bruguiera sexangula.</title>
        <authorList>
            <person name="Long M."/>
        </authorList>
    </citation>
    <scope>NUCLEOTIDE SEQUENCE [LARGE SCALE GENOMIC DNA]</scope>
    <source>
        <strain evidence="3 4">H12</strain>
    </source>
</reference>
<protein>
    <recommendedName>
        <fullName evidence="2">Transcriptional regulator SutA RNAP-binding domain-containing protein</fullName>
    </recommendedName>
</protein>
<name>A0ABY8N8C5_9GAMM</name>
<evidence type="ECO:0000313" key="4">
    <source>
        <dbReference type="Proteomes" id="UP001236500"/>
    </source>
</evidence>
<gene>
    <name evidence="3" type="ORF">PVT68_10220</name>
</gene>
<keyword evidence="4" id="KW-1185">Reference proteome</keyword>
<feature type="compositionally biased region" description="Basic and acidic residues" evidence="1">
    <location>
        <begin position="1"/>
        <end position="22"/>
    </location>
</feature>
<accession>A0ABY8N8C5</accession>
<evidence type="ECO:0000259" key="2">
    <source>
        <dbReference type="Pfam" id="PF20661"/>
    </source>
</evidence>
<dbReference type="Proteomes" id="UP001236500">
    <property type="component" value="Chromosome"/>
</dbReference>
<dbReference type="InterPro" id="IPR049191">
    <property type="entry name" value="SutA_RBD"/>
</dbReference>
<evidence type="ECO:0000313" key="3">
    <source>
        <dbReference type="EMBL" id="WGL15150.1"/>
    </source>
</evidence>
<sequence length="70" mass="7716">MKDDQTSARSKDNEEFGEERSISSRQRARSQLNEEVDAFLAGGGAINEIAPDVTADPPRKPQPKYGSRPI</sequence>
<proteinExistence type="predicted"/>
<organism evidence="3 4">
    <name type="scientific">Microbulbifer bruguierae</name>
    <dbReference type="NCBI Taxonomy" id="3029061"/>
    <lineage>
        <taxon>Bacteria</taxon>
        <taxon>Pseudomonadati</taxon>
        <taxon>Pseudomonadota</taxon>
        <taxon>Gammaproteobacteria</taxon>
        <taxon>Cellvibrionales</taxon>
        <taxon>Microbulbiferaceae</taxon>
        <taxon>Microbulbifer</taxon>
    </lineage>
</organism>
<feature type="region of interest" description="Disordered" evidence="1">
    <location>
        <begin position="1"/>
        <end position="70"/>
    </location>
</feature>
<evidence type="ECO:0000256" key="1">
    <source>
        <dbReference type="SAM" id="MobiDB-lite"/>
    </source>
</evidence>
<feature type="domain" description="Transcriptional regulator SutA RNAP-binding" evidence="2">
    <location>
        <begin position="23"/>
        <end position="57"/>
    </location>
</feature>
<dbReference type="Pfam" id="PF20661">
    <property type="entry name" value="SutA-RBD"/>
    <property type="match status" value="1"/>
</dbReference>
<dbReference type="RefSeq" id="WP_280317718.1">
    <property type="nucleotide sequence ID" value="NZ_CP118605.1"/>
</dbReference>